<dbReference type="RefSeq" id="WP_277536291.1">
    <property type="nucleotide sequence ID" value="NZ_JAPDIA010000008.1"/>
</dbReference>
<dbReference type="AlphaFoldDB" id="A0A9X4L350"/>
<evidence type="ECO:0000313" key="2">
    <source>
        <dbReference type="EMBL" id="MDG0812784.1"/>
    </source>
</evidence>
<dbReference type="InterPro" id="IPR002933">
    <property type="entry name" value="Peptidase_M20"/>
</dbReference>
<evidence type="ECO:0000256" key="1">
    <source>
        <dbReference type="ARBA" id="ARBA00022801"/>
    </source>
</evidence>
<dbReference type="Proteomes" id="UP001153404">
    <property type="component" value="Unassembled WGS sequence"/>
</dbReference>
<protein>
    <submittedName>
        <fullName evidence="2">M20/M25/M40 family metallo-hydrolase</fullName>
    </submittedName>
</protein>
<evidence type="ECO:0000313" key="3">
    <source>
        <dbReference type="Proteomes" id="UP001153404"/>
    </source>
</evidence>
<organism evidence="2 3">
    <name type="scientific">Cohnella rhizosphaerae</name>
    <dbReference type="NCBI Taxonomy" id="1457232"/>
    <lineage>
        <taxon>Bacteria</taxon>
        <taxon>Bacillati</taxon>
        <taxon>Bacillota</taxon>
        <taxon>Bacilli</taxon>
        <taxon>Bacillales</taxon>
        <taxon>Paenibacillaceae</taxon>
        <taxon>Cohnella</taxon>
    </lineage>
</organism>
<dbReference type="InterPro" id="IPR010158">
    <property type="entry name" value="Amidase_Cbmase"/>
</dbReference>
<dbReference type="EMBL" id="JAPDIA010000008">
    <property type="protein sequence ID" value="MDG0812784.1"/>
    <property type="molecule type" value="Genomic_DNA"/>
</dbReference>
<reference evidence="2" key="1">
    <citation type="submission" date="2022-10" db="EMBL/GenBank/DDBJ databases">
        <title>Comparative genomic analysis of Cohnella hashimotonis sp. nov., isolated from the International Space Station.</title>
        <authorList>
            <person name="Simpson A."/>
            <person name="Venkateswaran K."/>
        </authorList>
    </citation>
    <scope>NUCLEOTIDE SEQUENCE</scope>
    <source>
        <strain evidence="2">DSM 28161</strain>
    </source>
</reference>
<proteinExistence type="predicted"/>
<dbReference type="PANTHER" id="PTHR32494">
    <property type="entry name" value="ALLANTOATE DEIMINASE-RELATED"/>
    <property type="match status" value="1"/>
</dbReference>
<sequence length="93" mass="9791">MTTEPTPMHAGLASLLERVCLDKGLSVRSMVSGAGHDAQLFARICPAAMLFVPSRGGVSHSPDEYTSPALLAEGAAALTACLYALAYEEEWPI</sequence>
<dbReference type="Gene3D" id="3.40.630.10">
    <property type="entry name" value="Zn peptidases"/>
    <property type="match status" value="1"/>
</dbReference>
<dbReference type="GO" id="GO:0016813">
    <property type="term" value="F:hydrolase activity, acting on carbon-nitrogen (but not peptide) bonds, in linear amidines"/>
    <property type="evidence" value="ECO:0007669"/>
    <property type="project" value="InterPro"/>
</dbReference>
<dbReference type="SUPFAM" id="SSF53187">
    <property type="entry name" value="Zn-dependent exopeptidases"/>
    <property type="match status" value="1"/>
</dbReference>
<gene>
    <name evidence="2" type="ORF">OMP40_28270</name>
</gene>
<comment type="caution">
    <text evidence="2">The sequence shown here is derived from an EMBL/GenBank/DDBJ whole genome shotgun (WGS) entry which is preliminary data.</text>
</comment>
<dbReference type="Pfam" id="PF01546">
    <property type="entry name" value="Peptidase_M20"/>
    <property type="match status" value="1"/>
</dbReference>
<accession>A0A9X4L350</accession>
<keyword evidence="1" id="KW-0378">Hydrolase</keyword>
<name>A0A9X4L350_9BACL</name>
<keyword evidence="3" id="KW-1185">Reference proteome</keyword>
<dbReference type="PANTHER" id="PTHR32494:SF5">
    <property type="entry name" value="ALLANTOATE AMIDOHYDROLASE"/>
    <property type="match status" value="1"/>
</dbReference>